<evidence type="ECO:0000313" key="12">
    <source>
        <dbReference type="EMBL" id="ESO83222.1"/>
    </source>
</evidence>
<dbReference type="InterPro" id="IPR031127">
    <property type="entry name" value="E3_UB_ligase_RBR"/>
</dbReference>
<name>V3ZGD8_LOTGI</name>
<evidence type="ECO:0000256" key="5">
    <source>
        <dbReference type="ARBA" id="ARBA00022737"/>
    </source>
</evidence>
<dbReference type="Gene3D" id="1.20.120.1750">
    <property type="match status" value="1"/>
</dbReference>
<dbReference type="InterPro" id="IPR044066">
    <property type="entry name" value="TRIAD_supradom"/>
</dbReference>
<dbReference type="Proteomes" id="UP000030746">
    <property type="component" value="Unassembled WGS sequence"/>
</dbReference>
<sequence>MVLKFGKGGISTGSTLRLTNTAKFLESASVFYSLNKKGRWKLPEIIEEKIQSELPSADVKVTLMKLHKLHRKNNCIGYFTNKGSVKSVVPKKTKYVNRLSVVNVNRKPFRNRRRRRNREVEPDRNIADDNEIKYHIVYPTPSSSAVTHTNPQKIGHDVMLNTHNLGKTAVRSKCRKWRCIERDVRCDMDYTDYDAVDEDSGFDTIEEVHQSQKRSSFSEYFESALGRPSDIRIKTRRRPVKKLRKLRNKPMLHYLETQVMEVEEENSEFVYSRPPTTECQPVDVLISNQESNPDHLKTKYGDKVTFAQCEPRTFIIDITNEVGSCLKSSKAFKKVIFKKLELATFLVFSLKSTVDPDYSLWEVQVNLPTKLTSIRISALIDNIRKLDVDDVISLTTRYLETIPDECFYRKALLPITKTPFEKLNTIDTFAQLRASNCLLDDLAQPATGVLSDSNQNDALSEWIQSLKEDSVCNICYTDVSPFTSLRPCGHIFCNECWKEHLLSSFTFKSKVVCPEYKCDQEVDVGTMLRLVNIRDIQRSEKKNMNTKVESSSCMKWCPNQKCERILQNYDLKQDCVILCDCGMFVCFECNDERHWPASCDEYASYKNKLNAFGGDVLRSDFLDIPRLKVRGKPCPGCKAFIIKNRGCPSMICPCGCRFCWSCLTPLRNHTYSNCGQKNEQEGAMVHEFVHIDKKVVGNPMKSKLYSRAVAFRKMRREKHIKDLWSKTLGLKVRISKWLAKHDVSFGDFGLLSEQQFDELFSDVFNVTMELNYLSEICLVILDSKAKIRNRVLPNLRCSFECLEFYGRMLNDILMDSDLKNIKSPKKLLTELISLRQTAKGFIASTVHVIKHFRNYESKR</sequence>
<evidence type="ECO:0000256" key="6">
    <source>
        <dbReference type="ARBA" id="ARBA00022771"/>
    </source>
</evidence>
<evidence type="ECO:0000256" key="9">
    <source>
        <dbReference type="PROSITE-ProRule" id="PRU00175"/>
    </source>
</evidence>
<protein>
    <recommendedName>
        <fullName evidence="2">RBR-type E3 ubiquitin transferase</fullName>
        <ecNumber evidence="2">2.3.2.31</ecNumber>
    </recommendedName>
</protein>
<evidence type="ECO:0000256" key="7">
    <source>
        <dbReference type="ARBA" id="ARBA00022786"/>
    </source>
</evidence>
<dbReference type="InterPro" id="IPR013083">
    <property type="entry name" value="Znf_RING/FYVE/PHD"/>
</dbReference>
<keyword evidence="13" id="KW-1185">Reference proteome</keyword>
<organism evidence="12 13">
    <name type="scientific">Lottia gigantea</name>
    <name type="common">Giant owl limpet</name>
    <dbReference type="NCBI Taxonomy" id="225164"/>
    <lineage>
        <taxon>Eukaryota</taxon>
        <taxon>Metazoa</taxon>
        <taxon>Spiralia</taxon>
        <taxon>Lophotrochozoa</taxon>
        <taxon>Mollusca</taxon>
        <taxon>Gastropoda</taxon>
        <taxon>Patellogastropoda</taxon>
        <taxon>Lottioidea</taxon>
        <taxon>Lottiidae</taxon>
        <taxon>Lottia</taxon>
    </lineage>
</organism>
<dbReference type="InterPro" id="IPR018957">
    <property type="entry name" value="Znf_C3HC4_RING-type"/>
</dbReference>
<dbReference type="EC" id="2.3.2.31" evidence="2"/>
<dbReference type="KEGG" id="lgi:LOTGIDRAFT_169631"/>
<keyword evidence="6 9" id="KW-0863">Zinc-finger</keyword>
<evidence type="ECO:0000256" key="3">
    <source>
        <dbReference type="ARBA" id="ARBA00022679"/>
    </source>
</evidence>
<keyword evidence="4" id="KW-0479">Metal-binding</keyword>
<proteinExistence type="predicted"/>
<dbReference type="SUPFAM" id="SSF57850">
    <property type="entry name" value="RING/U-box"/>
    <property type="match status" value="2"/>
</dbReference>
<dbReference type="InterPro" id="IPR002867">
    <property type="entry name" value="IBR_dom"/>
</dbReference>
<dbReference type="GO" id="GO:0008270">
    <property type="term" value="F:zinc ion binding"/>
    <property type="evidence" value="ECO:0007669"/>
    <property type="project" value="UniProtKB-KW"/>
</dbReference>
<feature type="domain" description="RING-type" evidence="10">
    <location>
        <begin position="472"/>
        <end position="517"/>
    </location>
</feature>
<evidence type="ECO:0000256" key="8">
    <source>
        <dbReference type="ARBA" id="ARBA00022833"/>
    </source>
</evidence>
<dbReference type="STRING" id="225164.V3ZGD8"/>
<dbReference type="OrthoDB" id="1431934at2759"/>
<dbReference type="EMBL" id="KB203771">
    <property type="protein sequence ID" value="ESO83222.1"/>
    <property type="molecule type" value="Genomic_DNA"/>
</dbReference>
<dbReference type="HOGENOM" id="CLU_332975_0_0_1"/>
<dbReference type="RefSeq" id="XP_009066171.1">
    <property type="nucleotide sequence ID" value="XM_009067923.1"/>
</dbReference>
<keyword evidence="3" id="KW-0808">Transferase</keyword>
<dbReference type="GO" id="GO:0016567">
    <property type="term" value="P:protein ubiquitination"/>
    <property type="evidence" value="ECO:0007669"/>
    <property type="project" value="InterPro"/>
</dbReference>
<accession>V3ZGD8</accession>
<dbReference type="Gene3D" id="3.30.40.10">
    <property type="entry name" value="Zinc/RING finger domain, C3HC4 (zinc finger)"/>
    <property type="match status" value="1"/>
</dbReference>
<dbReference type="GO" id="GO:0061630">
    <property type="term" value="F:ubiquitin protein ligase activity"/>
    <property type="evidence" value="ECO:0007669"/>
    <property type="project" value="UniProtKB-EC"/>
</dbReference>
<dbReference type="CTD" id="20241186"/>
<keyword evidence="5" id="KW-0677">Repeat</keyword>
<evidence type="ECO:0000259" key="10">
    <source>
        <dbReference type="PROSITE" id="PS50089"/>
    </source>
</evidence>
<keyword evidence="8" id="KW-0862">Zinc</keyword>
<keyword evidence="7" id="KW-0833">Ubl conjugation pathway</keyword>
<feature type="domain" description="RING-type" evidence="11">
    <location>
        <begin position="468"/>
        <end position="678"/>
    </location>
</feature>
<dbReference type="OMA" id="CGAQFCW"/>
<dbReference type="SMART" id="SM00647">
    <property type="entry name" value="IBR"/>
    <property type="match status" value="2"/>
</dbReference>
<dbReference type="GeneID" id="20241186"/>
<dbReference type="AlphaFoldDB" id="V3ZGD8"/>
<dbReference type="PANTHER" id="PTHR11685">
    <property type="entry name" value="RBR FAMILY RING FINGER AND IBR DOMAIN-CONTAINING"/>
    <property type="match status" value="1"/>
</dbReference>
<dbReference type="InterPro" id="IPR001841">
    <property type="entry name" value="Znf_RING"/>
</dbReference>
<gene>
    <name evidence="12" type="ORF">LOTGIDRAFT_169631</name>
</gene>
<dbReference type="PROSITE" id="PS50089">
    <property type="entry name" value="ZF_RING_2"/>
    <property type="match status" value="1"/>
</dbReference>
<comment type="catalytic activity">
    <reaction evidence="1">
        <text>[E2 ubiquitin-conjugating enzyme]-S-ubiquitinyl-L-cysteine + [acceptor protein]-L-lysine = [E2 ubiquitin-conjugating enzyme]-L-cysteine + [acceptor protein]-N(6)-ubiquitinyl-L-lysine.</text>
        <dbReference type="EC" id="2.3.2.31"/>
    </reaction>
</comment>
<dbReference type="PROSITE" id="PS51873">
    <property type="entry name" value="TRIAD"/>
    <property type="match status" value="1"/>
</dbReference>
<dbReference type="Pfam" id="PF01485">
    <property type="entry name" value="IBR"/>
    <property type="match status" value="1"/>
</dbReference>
<reference evidence="12 13" key="1">
    <citation type="journal article" date="2013" name="Nature">
        <title>Insights into bilaterian evolution from three spiralian genomes.</title>
        <authorList>
            <person name="Simakov O."/>
            <person name="Marletaz F."/>
            <person name="Cho S.J."/>
            <person name="Edsinger-Gonzales E."/>
            <person name="Havlak P."/>
            <person name="Hellsten U."/>
            <person name="Kuo D.H."/>
            <person name="Larsson T."/>
            <person name="Lv J."/>
            <person name="Arendt D."/>
            <person name="Savage R."/>
            <person name="Osoegawa K."/>
            <person name="de Jong P."/>
            <person name="Grimwood J."/>
            <person name="Chapman J.A."/>
            <person name="Shapiro H."/>
            <person name="Aerts A."/>
            <person name="Otillar R.P."/>
            <person name="Terry A.Y."/>
            <person name="Boore J.L."/>
            <person name="Grigoriev I.V."/>
            <person name="Lindberg D.R."/>
            <person name="Seaver E.C."/>
            <person name="Weisblat D.A."/>
            <person name="Putnam N.H."/>
            <person name="Rokhsar D.S."/>
        </authorList>
    </citation>
    <scope>NUCLEOTIDE SEQUENCE [LARGE SCALE GENOMIC DNA]</scope>
</reference>
<dbReference type="CDD" id="cd20335">
    <property type="entry name" value="BRcat_RBR"/>
    <property type="match status" value="1"/>
</dbReference>
<evidence type="ECO:0000313" key="13">
    <source>
        <dbReference type="Proteomes" id="UP000030746"/>
    </source>
</evidence>
<evidence type="ECO:0000256" key="2">
    <source>
        <dbReference type="ARBA" id="ARBA00012251"/>
    </source>
</evidence>
<evidence type="ECO:0000256" key="4">
    <source>
        <dbReference type="ARBA" id="ARBA00022723"/>
    </source>
</evidence>
<evidence type="ECO:0000256" key="1">
    <source>
        <dbReference type="ARBA" id="ARBA00001798"/>
    </source>
</evidence>
<evidence type="ECO:0000259" key="11">
    <source>
        <dbReference type="PROSITE" id="PS51873"/>
    </source>
</evidence>
<dbReference type="Pfam" id="PF00097">
    <property type="entry name" value="zf-C3HC4"/>
    <property type="match status" value="1"/>
</dbReference>